<feature type="compositionally biased region" description="Basic and acidic residues" evidence="1">
    <location>
        <begin position="101"/>
        <end position="110"/>
    </location>
</feature>
<reference evidence="2" key="2">
    <citation type="submission" date="2015-07" db="EMBL/GenBank/DDBJ databases">
        <authorList>
            <person name="Noorani M."/>
        </authorList>
    </citation>
    <scope>NUCLEOTIDE SEQUENCE</scope>
    <source>
        <strain evidence="2">Yugu1</strain>
    </source>
</reference>
<dbReference type="AlphaFoldDB" id="A0A368RXU4"/>
<accession>A0A368RXU4</accession>
<name>A0A368RXU4_SETIT</name>
<proteinExistence type="predicted"/>
<gene>
    <name evidence="2" type="ORF">SETIT_7G200900v2</name>
</gene>
<evidence type="ECO:0000256" key="1">
    <source>
        <dbReference type="SAM" id="MobiDB-lite"/>
    </source>
</evidence>
<dbReference type="EMBL" id="CM003534">
    <property type="protein sequence ID" value="RCV34965.1"/>
    <property type="molecule type" value="Genomic_DNA"/>
</dbReference>
<reference evidence="2" key="1">
    <citation type="journal article" date="2012" name="Nat. Biotechnol.">
        <title>Reference genome sequence of the model plant Setaria.</title>
        <authorList>
            <person name="Bennetzen J.L."/>
            <person name="Schmutz J."/>
            <person name="Wang H."/>
            <person name="Percifield R."/>
            <person name="Hawkins J."/>
            <person name="Pontaroli A.C."/>
            <person name="Estep M."/>
            <person name="Feng L."/>
            <person name="Vaughn J.N."/>
            <person name="Grimwood J."/>
            <person name="Jenkins J."/>
            <person name="Barry K."/>
            <person name="Lindquist E."/>
            <person name="Hellsten U."/>
            <person name="Deshpande S."/>
            <person name="Wang X."/>
            <person name="Wu X."/>
            <person name="Mitros T."/>
            <person name="Triplett J."/>
            <person name="Yang X."/>
            <person name="Ye C.Y."/>
            <person name="Mauro-Herrera M."/>
            <person name="Wang L."/>
            <person name="Li P."/>
            <person name="Sharma M."/>
            <person name="Sharma R."/>
            <person name="Ronald P.C."/>
            <person name="Panaud O."/>
            <person name="Kellogg E.A."/>
            <person name="Brutnell T.P."/>
            <person name="Doust A.N."/>
            <person name="Tuskan G.A."/>
            <person name="Rokhsar D."/>
            <person name="Devos K.M."/>
        </authorList>
    </citation>
    <scope>NUCLEOTIDE SEQUENCE [LARGE SCALE GENOMIC DNA]</scope>
    <source>
        <strain evidence="2">Yugu1</strain>
    </source>
</reference>
<protein>
    <submittedName>
        <fullName evidence="2">Uncharacterized protein</fullName>
    </submittedName>
</protein>
<organism evidence="2">
    <name type="scientific">Setaria italica</name>
    <name type="common">Foxtail millet</name>
    <name type="synonym">Panicum italicum</name>
    <dbReference type="NCBI Taxonomy" id="4555"/>
    <lineage>
        <taxon>Eukaryota</taxon>
        <taxon>Viridiplantae</taxon>
        <taxon>Streptophyta</taxon>
        <taxon>Embryophyta</taxon>
        <taxon>Tracheophyta</taxon>
        <taxon>Spermatophyta</taxon>
        <taxon>Magnoliopsida</taxon>
        <taxon>Liliopsida</taxon>
        <taxon>Poales</taxon>
        <taxon>Poaceae</taxon>
        <taxon>PACMAD clade</taxon>
        <taxon>Panicoideae</taxon>
        <taxon>Panicodae</taxon>
        <taxon>Paniceae</taxon>
        <taxon>Cenchrinae</taxon>
        <taxon>Setaria</taxon>
    </lineage>
</organism>
<evidence type="ECO:0000313" key="2">
    <source>
        <dbReference type="EMBL" id="RCV34965.1"/>
    </source>
</evidence>
<feature type="region of interest" description="Disordered" evidence="1">
    <location>
        <begin position="52"/>
        <end position="110"/>
    </location>
</feature>
<sequence>MSAGAGHMTAQSRCNMHAGLQRHAAPAAEAEAEAAPAGSLWMDVSGHHPHPFRLILPPPSAPLAHTDTSHGTAAGCRLAGSQRSPSIDVRAMNGTPGNRHGFGERKGRRG</sequence>